<dbReference type="SFLD" id="SFLDG01126">
    <property type="entry name" value="C1.2:_Nucleotidase_Like"/>
    <property type="match status" value="1"/>
</dbReference>
<dbReference type="GO" id="GO:0008253">
    <property type="term" value="F:5'-nucleotidase activity"/>
    <property type="evidence" value="ECO:0007669"/>
    <property type="project" value="InterPro"/>
</dbReference>
<dbReference type="GO" id="GO:0009223">
    <property type="term" value="P:pyrimidine deoxyribonucleotide catabolic process"/>
    <property type="evidence" value="ECO:0007669"/>
    <property type="project" value="TreeGrafter"/>
</dbReference>
<feature type="active site" description="Nucleophile" evidence="2">
    <location>
        <position position="8"/>
    </location>
</feature>
<dbReference type="Gene3D" id="1.10.40.40">
    <property type="entry name" value="Deoxyribonucleotidase, domain 2"/>
    <property type="match status" value="1"/>
</dbReference>
<dbReference type="EMBL" id="FLOB01000001">
    <property type="protein sequence ID" value="SBS26227.1"/>
    <property type="molecule type" value="Genomic_DNA"/>
</dbReference>
<dbReference type="PANTHER" id="PTHR16504:SF4">
    <property type="entry name" value="5'(3')-DEOXYRIBONUCLEOTIDASE"/>
    <property type="match status" value="1"/>
</dbReference>
<dbReference type="Proteomes" id="UP000092544">
    <property type="component" value="Unassembled WGS sequence"/>
</dbReference>
<dbReference type="Gene3D" id="3.40.50.1000">
    <property type="entry name" value="HAD superfamily/HAD-like"/>
    <property type="match status" value="1"/>
</dbReference>
<evidence type="ECO:0000313" key="3">
    <source>
        <dbReference type="EMBL" id="SBS26227.1"/>
    </source>
</evidence>
<keyword evidence="4" id="KW-1185">Reference proteome</keyword>
<dbReference type="InterPro" id="IPR010708">
    <property type="entry name" value="5'(3')-deoxyribonucleotidase"/>
</dbReference>
<proteinExistence type="inferred from homology"/>
<comment type="similarity">
    <text evidence="1">Belongs to the 5'(3')-deoxyribonucleotidase family.</text>
</comment>
<dbReference type="PANTHER" id="PTHR16504">
    <property type="entry name" value="5'(3')-DEOXYRIBONUCLEOTIDASE"/>
    <property type="match status" value="1"/>
</dbReference>
<dbReference type="InterPro" id="IPR023214">
    <property type="entry name" value="HAD_sf"/>
</dbReference>
<evidence type="ECO:0000256" key="1">
    <source>
        <dbReference type="ARBA" id="ARBA00009589"/>
    </source>
</evidence>
<dbReference type="SFLD" id="SFLDG01146">
    <property type="entry name" value="C1.2.2"/>
    <property type="match status" value="1"/>
</dbReference>
<dbReference type="SUPFAM" id="SSF56784">
    <property type="entry name" value="HAD-like"/>
    <property type="match status" value="1"/>
</dbReference>
<keyword evidence="3" id="KW-0378">Hydrolase</keyword>
<gene>
    <name evidence="3" type="ORF">MSP8886_00540</name>
</gene>
<reference evidence="3 4" key="1">
    <citation type="submission" date="2016-06" db="EMBL/GenBank/DDBJ databases">
        <authorList>
            <person name="Kjaerup R.B."/>
            <person name="Dalgaard T.S."/>
            <person name="Juul-Madsen H.R."/>
        </authorList>
    </citation>
    <scope>NUCLEOTIDE SEQUENCE [LARGE SCALE GENOMIC DNA]</scope>
    <source>
        <strain evidence="3 4">CECT 8886</strain>
    </source>
</reference>
<accession>A0A1A8T5H4</accession>
<evidence type="ECO:0000313" key="4">
    <source>
        <dbReference type="Proteomes" id="UP000092544"/>
    </source>
</evidence>
<dbReference type="EC" id="3.1.3.-" evidence="3"/>
<sequence>MRKRIAIDMDETVCDSLGRHIEWYNKQFSTQLTKEDTAGTRIYHVVPEEHMAAVKSYPHHPDFFRDLMVFDDAIESIKTLSEQYDIFFVTAAMEYPTSFQAKYEWLKKHFPFIHELNYVFCGDKSIINADYLIDDTPKHLATFDGKGLLFHAFHNMYATDFQRVYSWKEVLETLRLD</sequence>
<name>A0A1A8T5H4_9GAMM</name>
<dbReference type="Pfam" id="PF06941">
    <property type="entry name" value="NT5C"/>
    <property type="match status" value="1"/>
</dbReference>
<dbReference type="OrthoDB" id="278110at2"/>
<dbReference type="STRING" id="1792290.MSP8886_00540"/>
<dbReference type="InterPro" id="IPR036412">
    <property type="entry name" value="HAD-like_sf"/>
</dbReference>
<organism evidence="3 4">
    <name type="scientific">Marinomonas spartinae</name>
    <dbReference type="NCBI Taxonomy" id="1792290"/>
    <lineage>
        <taxon>Bacteria</taxon>
        <taxon>Pseudomonadati</taxon>
        <taxon>Pseudomonadota</taxon>
        <taxon>Gammaproteobacteria</taxon>
        <taxon>Oceanospirillales</taxon>
        <taxon>Oceanospirillaceae</taxon>
        <taxon>Marinomonas</taxon>
    </lineage>
</organism>
<feature type="active site" description="Proton donor" evidence="2">
    <location>
        <position position="10"/>
    </location>
</feature>
<dbReference type="SFLD" id="SFLDS00003">
    <property type="entry name" value="Haloacid_Dehalogenase"/>
    <property type="match status" value="1"/>
</dbReference>
<dbReference type="AlphaFoldDB" id="A0A1A8T5H4"/>
<evidence type="ECO:0000256" key="2">
    <source>
        <dbReference type="PIRSR" id="PIRSR610708-1"/>
    </source>
</evidence>
<protein>
    <submittedName>
        <fullName evidence="3">Putative 5'(3')-deoxyribonucleotidase</fullName>
        <ecNumber evidence="3">3.1.3.-</ecNumber>
    </submittedName>
</protein>